<keyword evidence="12 17" id="KW-0129">CBS domain</keyword>
<dbReference type="STRING" id="1715989.NITINOP_1366"/>
<evidence type="ECO:0000256" key="6">
    <source>
        <dbReference type="ARBA" id="ARBA00022723"/>
    </source>
</evidence>
<dbReference type="OrthoDB" id="9800627at2"/>
<evidence type="ECO:0000256" key="8">
    <source>
        <dbReference type="ARBA" id="ARBA00022801"/>
    </source>
</evidence>
<keyword evidence="5 14" id="KW-0812">Transmembrane</keyword>
<comment type="similarity">
    <text evidence="2 14">Belongs to the peptidase M50B family.</text>
</comment>
<comment type="cofactor">
    <cofactor evidence="14 16">
        <name>Zn(2+)</name>
        <dbReference type="ChEBI" id="CHEBI:29105"/>
    </cofactor>
    <text evidence="14 16">Binds 1 zinc ion per subunit.</text>
</comment>
<evidence type="ECO:0000256" key="10">
    <source>
        <dbReference type="ARBA" id="ARBA00022989"/>
    </source>
</evidence>
<gene>
    <name evidence="19" type="ORF">NITINOP_1366</name>
</gene>
<evidence type="ECO:0000256" key="14">
    <source>
        <dbReference type="PIRNR" id="PIRNR006404"/>
    </source>
</evidence>
<dbReference type="PIRSF" id="PIRSF006404">
    <property type="entry name" value="UCP006404_Pept_M50_CBS"/>
    <property type="match status" value="1"/>
</dbReference>
<feature type="domain" description="CBS" evidence="18">
    <location>
        <begin position="329"/>
        <end position="385"/>
    </location>
</feature>
<keyword evidence="8 14" id="KW-0378">Hydrolase</keyword>
<evidence type="ECO:0000256" key="3">
    <source>
        <dbReference type="ARBA" id="ARBA00022475"/>
    </source>
</evidence>
<keyword evidence="13 14" id="KW-0472">Membrane</keyword>
<dbReference type="InterPro" id="IPR008915">
    <property type="entry name" value="Peptidase_M50"/>
</dbReference>
<evidence type="ECO:0000256" key="11">
    <source>
        <dbReference type="ARBA" id="ARBA00023049"/>
    </source>
</evidence>
<feature type="domain" description="CBS" evidence="18">
    <location>
        <begin position="266"/>
        <end position="327"/>
    </location>
</feature>
<feature type="binding site" evidence="16">
    <location>
        <position position="172"/>
    </location>
    <ligand>
        <name>Zn(2+)</name>
        <dbReference type="ChEBI" id="CHEBI:29105"/>
        <note>catalytic</note>
    </ligand>
</feature>
<keyword evidence="7" id="KW-0677">Repeat</keyword>
<evidence type="ECO:0000256" key="9">
    <source>
        <dbReference type="ARBA" id="ARBA00022833"/>
    </source>
</evidence>
<dbReference type="EMBL" id="LN885086">
    <property type="protein sequence ID" value="CUQ66341.1"/>
    <property type="molecule type" value="Genomic_DNA"/>
</dbReference>
<dbReference type="InterPro" id="IPR016483">
    <property type="entry name" value="UCP006404_Pept_M50_CBS"/>
</dbReference>
<feature type="active site" evidence="15">
    <location>
        <position position="71"/>
    </location>
</feature>
<feature type="transmembrane region" description="Helical" evidence="14">
    <location>
        <begin position="146"/>
        <end position="166"/>
    </location>
</feature>
<proteinExistence type="inferred from homology"/>
<evidence type="ECO:0000256" key="12">
    <source>
        <dbReference type="ARBA" id="ARBA00023122"/>
    </source>
</evidence>
<feature type="transmembrane region" description="Helical" evidence="14">
    <location>
        <begin position="12"/>
        <end position="33"/>
    </location>
</feature>
<evidence type="ECO:0000256" key="13">
    <source>
        <dbReference type="ARBA" id="ARBA00023136"/>
    </source>
</evidence>
<dbReference type="AlphaFoldDB" id="A0A0S4KQS5"/>
<dbReference type="PROSITE" id="PS51371">
    <property type="entry name" value="CBS"/>
    <property type="match status" value="2"/>
</dbReference>
<feature type="transmembrane region" description="Helical" evidence="14">
    <location>
        <begin position="198"/>
        <end position="218"/>
    </location>
</feature>
<reference evidence="20" key="1">
    <citation type="submission" date="2015-09" db="EMBL/GenBank/DDBJ databases">
        <authorList>
            <person name="Daims H."/>
        </authorList>
    </citation>
    <scope>NUCLEOTIDE SEQUENCE [LARGE SCALE GENOMIC DNA]</scope>
</reference>
<feature type="transmembrane region" description="Helical" evidence="14">
    <location>
        <begin position="53"/>
        <end position="72"/>
    </location>
</feature>
<dbReference type="RefSeq" id="WP_062484333.1">
    <property type="nucleotide sequence ID" value="NZ_LN885086.1"/>
</dbReference>
<evidence type="ECO:0000256" key="1">
    <source>
        <dbReference type="ARBA" id="ARBA00004651"/>
    </source>
</evidence>
<dbReference type="Gene3D" id="3.10.580.10">
    <property type="entry name" value="CBS-domain"/>
    <property type="match status" value="1"/>
</dbReference>
<evidence type="ECO:0000256" key="17">
    <source>
        <dbReference type="PROSITE-ProRule" id="PRU00703"/>
    </source>
</evidence>
<dbReference type="GO" id="GO:0008237">
    <property type="term" value="F:metallopeptidase activity"/>
    <property type="evidence" value="ECO:0007669"/>
    <property type="project" value="UniProtKB-UniRule"/>
</dbReference>
<dbReference type="GO" id="GO:0046872">
    <property type="term" value="F:metal ion binding"/>
    <property type="evidence" value="ECO:0007669"/>
    <property type="project" value="UniProtKB-UniRule"/>
</dbReference>
<dbReference type="Proteomes" id="UP000066284">
    <property type="component" value="Chromosome 1"/>
</dbReference>
<dbReference type="InterPro" id="IPR000644">
    <property type="entry name" value="CBS_dom"/>
</dbReference>
<dbReference type="PANTHER" id="PTHR39188">
    <property type="entry name" value="MEMBRANE-ASSOCIATED ZINC METALLOPROTEASE M50B"/>
    <property type="match status" value="1"/>
</dbReference>
<dbReference type="CDD" id="cd06164">
    <property type="entry name" value="S2P-M50_SpoIVFB_CBS"/>
    <property type="match status" value="1"/>
</dbReference>
<evidence type="ECO:0000256" key="7">
    <source>
        <dbReference type="ARBA" id="ARBA00022737"/>
    </source>
</evidence>
<feature type="binding site" evidence="16">
    <location>
        <position position="74"/>
    </location>
    <ligand>
        <name>Zn(2+)</name>
        <dbReference type="ChEBI" id="CHEBI:29105"/>
        <note>catalytic</note>
    </ligand>
</feature>
<evidence type="ECO:0000256" key="4">
    <source>
        <dbReference type="ARBA" id="ARBA00022670"/>
    </source>
</evidence>
<dbReference type="Pfam" id="PF00571">
    <property type="entry name" value="CBS"/>
    <property type="match status" value="2"/>
</dbReference>
<keyword evidence="10 14" id="KW-1133">Transmembrane helix</keyword>
<keyword evidence="9 14" id="KW-0862">Zinc</keyword>
<keyword evidence="20" id="KW-1185">Reference proteome</keyword>
<evidence type="ECO:0000256" key="5">
    <source>
        <dbReference type="ARBA" id="ARBA00022692"/>
    </source>
</evidence>
<dbReference type="GO" id="GO:0006508">
    <property type="term" value="P:proteolysis"/>
    <property type="evidence" value="ECO:0007669"/>
    <property type="project" value="UniProtKB-KW"/>
</dbReference>
<evidence type="ECO:0000256" key="16">
    <source>
        <dbReference type="PIRSR" id="PIRSR006404-2"/>
    </source>
</evidence>
<keyword evidence="11 14" id="KW-0482">Metalloprotease</keyword>
<keyword evidence="6 14" id="KW-0479">Metal-binding</keyword>
<feature type="binding site" evidence="16">
    <location>
        <position position="70"/>
    </location>
    <ligand>
        <name>Zn(2+)</name>
        <dbReference type="ChEBI" id="CHEBI:29105"/>
        <note>catalytic</note>
    </ligand>
</feature>
<dbReference type="InterPro" id="IPR046342">
    <property type="entry name" value="CBS_dom_sf"/>
</dbReference>
<organism evidence="19 20">
    <name type="scientific">Candidatus Nitrospira inopinata</name>
    <dbReference type="NCBI Taxonomy" id="1715989"/>
    <lineage>
        <taxon>Bacteria</taxon>
        <taxon>Pseudomonadati</taxon>
        <taxon>Nitrospirota</taxon>
        <taxon>Nitrospiria</taxon>
        <taxon>Nitrospirales</taxon>
        <taxon>Nitrospiraceae</taxon>
        <taxon>Nitrospira</taxon>
    </lineage>
</organism>
<feature type="transmembrane region" description="Helical" evidence="14">
    <location>
        <begin position="224"/>
        <end position="246"/>
    </location>
</feature>
<feature type="transmembrane region" description="Helical" evidence="14">
    <location>
        <begin position="110"/>
        <end position="134"/>
    </location>
</feature>
<sequence>MNRPALSWRIGSALGIPIHIHVSWTLIFILVSWTLASDYLPEHLPGLSPARYWAMGGVAAALLFLSVLLHELGHCYAARRYHIPIERITLFVFGGVAQMRKEAPSPRAEALIAVAGPLVSFGLGGACLGSALLLEITRQGSSLHGMIVLCILLGVVNIQLGLFNLLPGFPLDGGRILRAGLWAWGLDFHEATKRAASAGFGFGVLFGLLGLLMLAGSLTGGLSASAASGGGWAVFIGMFLCAASLVSRRQAAFRHVLMTVPVRELMTRTVVSLSPGSTLDEAVNGRFQPYGYGGFPVVDNGRLLGLVTVQDIQSVPTSLWSRRQIDEIMRPAVSSLFVEPEAPILQAMAQMAQGGWDRLIVVQDEKIVGLVTQSVIVRFLQRYRG</sequence>
<evidence type="ECO:0000256" key="15">
    <source>
        <dbReference type="PIRSR" id="PIRSR006404-1"/>
    </source>
</evidence>
<dbReference type="SUPFAM" id="SSF54631">
    <property type="entry name" value="CBS-domain pair"/>
    <property type="match status" value="1"/>
</dbReference>
<keyword evidence="3 14" id="KW-1003">Cell membrane</keyword>
<dbReference type="PANTHER" id="PTHR39188:SF3">
    <property type="entry name" value="STAGE IV SPORULATION PROTEIN FB"/>
    <property type="match status" value="1"/>
</dbReference>
<comment type="subcellular location">
    <subcellularLocation>
        <location evidence="1 14">Cell membrane</location>
        <topology evidence="1 14">Multi-pass membrane protein</topology>
    </subcellularLocation>
</comment>
<dbReference type="Pfam" id="PF02163">
    <property type="entry name" value="Peptidase_M50"/>
    <property type="match status" value="2"/>
</dbReference>
<dbReference type="GO" id="GO:0005886">
    <property type="term" value="C:plasma membrane"/>
    <property type="evidence" value="ECO:0007669"/>
    <property type="project" value="UniProtKB-SubCell"/>
</dbReference>
<dbReference type="SMART" id="SM00116">
    <property type="entry name" value="CBS"/>
    <property type="match status" value="2"/>
</dbReference>
<protein>
    <recommendedName>
        <fullName evidence="14">Zinc metalloprotease</fullName>
    </recommendedName>
</protein>
<dbReference type="KEGG" id="nio:NITINOP_1366"/>
<evidence type="ECO:0000313" key="19">
    <source>
        <dbReference type="EMBL" id="CUQ66341.1"/>
    </source>
</evidence>
<evidence type="ECO:0000256" key="2">
    <source>
        <dbReference type="ARBA" id="ARBA00007931"/>
    </source>
</evidence>
<evidence type="ECO:0000259" key="18">
    <source>
        <dbReference type="PROSITE" id="PS51371"/>
    </source>
</evidence>
<keyword evidence="4 14" id="KW-0645">Protease</keyword>
<accession>A0A0S4KQS5</accession>
<evidence type="ECO:0000313" key="20">
    <source>
        <dbReference type="Proteomes" id="UP000066284"/>
    </source>
</evidence>
<name>A0A0S4KQS5_9BACT</name>